<dbReference type="Pfam" id="PF02535">
    <property type="entry name" value="Zip"/>
    <property type="match status" value="1"/>
</dbReference>
<feature type="transmembrane region" description="Helical" evidence="5">
    <location>
        <begin position="230"/>
        <end position="251"/>
    </location>
</feature>
<keyword evidence="3 5" id="KW-1133">Transmembrane helix</keyword>
<name>A0A7J7ILR6_9RHOD</name>
<evidence type="ECO:0000256" key="1">
    <source>
        <dbReference type="ARBA" id="ARBA00004141"/>
    </source>
</evidence>
<accession>A0A7J7ILR6</accession>
<dbReference type="GO" id="GO:0005385">
    <property type="term" value="F:zinc ion transmembrane transporter activity"/>
    <property type="evidence" value="ECO:0007669"/>
    <property type="project" value="TreeGrafter"/>
</dbReference>
<dbReference type="PANTHER" id="PTHR11040">
    <property type="entry name" value="ZINC/IRON TRANSPORTER"/>
    <property type="match status" value="1"/>
</dbReference>
<feature type="transmembrane region" description="Helical" evidence="5">
    <location>
        <begin position="20"/>
        <end position="43"/>
    </location>
</feature>
<keyword evidence="2 5" id="KW-0812">Transmembrane</keyword>
<evidence type="ECO:0008006" key="8">
    <source>
        <dbReference type="Google" id="ProtNLM"/>
    </source>
</evidence>
<reference evidence="6 7" key="1">
    <citation type="journal article" date="2020" name="J. Phycol.">
        <title>Comparative genome analysis reveals Cyanidiococcus gen. nov., a new extremophilic red algal genus sister to Cyanidioschyzon (Cyanidioschyzonaceae, Rhodophyta).</title>
        <authorList>
            <person name="Liu S.-L."/>
            <person name="Chiang Y.-R."/>
            <person name="Yoon H.S."/>
            <person name="Fu H.-Y."/>
        </authorList>
    </citation>
    <scope>NUCLEOTIDE SEQUENCE [LARGE SCALE GENOMIC DNA]</scope>
    <source>
        <strain evidence="6 7">THAL066</strain>
    </source>
</reference>
<feature type="transmembrane region" description="Helical" evidence="5">
    <location>
        <begin position="291"/>
        <end position="314"/>
    </location>
</feature>
<evidence type="ECO:0000313" key="6">
    <source>
        <dbReference type="EMBL" id="KAF6003988.1"/>
    </source>
</evidence>
<evidence type="ECO:0000256" key="5">
    <source>
        <dbReference type="SAM" id="Phobius"/>
    </source>
</evidence>
<sequence length="318" mass="33698">MFSSTRFRTSQEALMTPNWLVALSLSTAAGLATALGGVLVVAVPATKVASSERWLGRWQSTTAGFMLGLSLFDLLPEVFRARDELSVSKSAVCFVVGALLFALLERLVPEPSITKTNVTRFDATNMSKLVPGTEVLSATGDRTKRAVVEIEEGAARQKLSRTLALRSGLLTAVSLALHNLPEGMAVAASALSGGFRLGLPLAIGIALHNAPEGCAIAAPVYVATQSRAQAVGWALASGLVEPLGVLFLVWFRLNQRVLTGLLAGVAGIMTMLSCVELIPEAIRHCDHQKSSAFLGVFLGMLLMLMTLTLVRWSLGVNL</sequence>
<gene>
    <name evidence="6" type="ORF">F1559_004678</name>
</gene>
<evidence type="ECO:0000256" key="4">
    <source>
        <dbReference type="ARBA" id="ARBA00023136"/>
    </source>
</evidence>
<comment type="caution">
    <text evidence="6">The sequence shown here is derived from an EMBL/GenBank/DDBJ whole genome shotgun (WGS) entry which is preliminary data.</text>
</comment>
<protein>
    <recommendedName>
        <fullName evidence="8">Zinc transporter</fullName>
    </recommendedName>
</protein>
<evidence type="ECO:0000256" key="3">
    <source>
        <dbReference type="ARBA" id="ARBA00022989"/>
    </source>
</evidence>
<dbReference type="AlphaFoldDB" id="A0A7J7ILR6"/>
<dbReference type="GO" id="GO:0016020">
    <property type="term" value="C:membrane"/>
    <property type="evidence" value="ECO:0007669"/>
    <property type="project" value="UniProtKB-SubCell"/>
</dbReference>
<proteinExistence type="predicted"/>
<dbReference type="EMBL" id="VWRR01000005">
    <property type="protein sequence ID" value="KAF6003988.1"/>
    <property type="molecule type" value="Genomic_DNA"/>
</dbReference>
<evidence type="ECO:0000313" key="7">
    <source>
        <dbReference type="Proteomes" id="UP000530660"/>
    </source>
</evidence>
<organism evidence="6 7">
    <name type="scientific">Cyanidiococcus yangmingshanensis</name>
    <dbReference type="NCBI Taxonomy" id="2690220"/>
    <lineage>
        <taxon>Eukaryota</taxon>
        <taxon>Rhodophyta</taxon>
        <taxon>Bangiophyceae</taxon>
        <taxon>Cyanidiales</taxon>
        <taxon>Cyanidiaceae</taxon>
        <taxon>Cyanidiococcus</taxon>
    </lineage>
</organism>
<dbReference type="OrthoDB" id="262547at2759"/>
<dbReference type="Proteomes" id="UP000530660">
    <property type="component" value="Unassembled WGS sequence"/>
</dbReference>
<keyword evidence="7" id="KW-1185">Reference proteome</keyword>
<feature type="transmembrane region" description="Helical" evidence="5">
    <location>
        <begin position="257"/>
        <end position="279"/>
    </location>
</feature>
<evidence type="ECO:0000256" key="2">
    <source>
        <dbReference type="ARBA" id="ARBA00022692"/>
    </source>
</evidence>
<comment type="subcellular location">
    <subcellularLocation>
        <location evidence="1">Membrane</location>
        <topology evidence="1">Multi-pass membrane protein</topology>
    </subcellularLocation>
</comment>
<dbReference type="InterPro" id="IPR003689">
    <property type="entry name" value="ZIP"/>
</dbReference>
<dbReference type="PANTHER" id="PTHR11040:SF210">
    <property type="entry name" value="ZINC-REGULATED TRANSPORTER 3"/>
    <property type="match status" value="1"/>
</dbReference>
<keyword evidence="4 5" id="KW-0472">Membrane</keyword>